<reference evidence="1 2" key="1">
    <citation type="submission" date="2015-01" db="EMBL/GenBank/DDBJ databases">
        <title>Genome of allotetraploid Gossypium barbadense reveals genomic plasticity and fiber elongation in cotton evolution.</title>
        <authorList>
            <person name="Chen X."/>
            <person name="Liu X."/>
            <person name="Zhao B."/>
            <person name="Zheng H."/>
            <person name="Hu Y."/>
            <person name="Lu G."/>
            <person name="Yang C."/>
            <person name="Chen J."/>
            <person name="Shan C."/>
            <person name="Zhang L."/>
            <person name="Zhou Y."/>
            <person name="Wang L."/>
            <person name="Guo W."/>
            <person name="Bai Y."/>
            <person name="Ruan J."/>
            <person name="Shangguan X."/>
            <person name="Mao Y."/>
            <person name="Jiang J."/>
            <person name="Zhu Y."/>
            <person name="Lei J."/>
            <person name="Kang H."/>
            <person name="Chen S."/>
            <person name="He X."/>
            <person name="Wang R."/>
            <person name="Wang Y."/>
            <person name="Chen J."/>
            <person name="Wang L."/>
            <person name="Yu S."/>
            <person name="Wang B."/>
            <person name="Wei J."/>
            <person name="Song S."/>
            <person name="Lu X."/>
            <person name="Gao Z."/>
            <person name="Gu W."/>
            <person name="Deng X."/>
            <person name="Ma D."/>
            <person name="Wang S."/>
            <person name="Liang W."/>
            <person name="Fang L."/>
            <person name="Cai C."/>
            <person name="Zhu X."/>
            <person name="Zhou B."/>
            <person name="Zhang Y."/>
            <person name="Chen Z."/>
            <person name="Xu S."/>
            <person name="Zhu R."/>
            <person name="Wang S."/>
            <person name="Zhang T."/>
            <person name="Zhao G."/>
        </authorList>
    </citation>
    <scope>NUCLEOTIDE SEQUENCE [LARGE SCALE GENOMIC DNA]</scope>
    <source>
        <strain evidence="2">cv. Xinhai21</strain>
        <tissue evidence="1">Leaf</tissue>
    </source>
</reference>
<sequence>MHEFNNDPDLDEVLEDINDGDAIEGQDVHPFGQEHEYSTYLPDWGNLEFRELFISQQFDNKADCVFELVDYKVSSASSVYVEECWRVEGGCNWVRARTTPIQVKAGQT</sequence>
<evidence type="ECO:0008006" key="3">
    <source>
        <dbReference type="Google" id="ProtNLM"/>
    </source>
</evidence>
<proteinExistence type="predicted"/>
<evidence type="ECO:0000313" key="2">
    <source>
        <dbReference type="Proteomes" id="UP000239757"/>
    </source>
</evidence>
<evidence type="ECO:0000313" key="1">
    <source>
        <dbReference type="EMBL" id="PPS16166.1"/>
    </source>
</evidence>
<dbReference type="EMBL" id="KZ663061">
    <property type="protein sequence ID" value="PPS16166.1"/>
    <property type="molecule type" value="Genomic_DNA"/>
</dbReference>
<dbReference type="AlphaFoldDB" id="A0A2P5YKP2"/>
<dbReference type="Proteomes" id="UP000239757">
    <property type="component" value="Unassembled WGS sequence"/>
</dbReference>
<gene>
    <name evidence="1" type="ORF">GOBAR_AA04415</name>
</gene>
<organism evidence="1 2">
    <name type="scientific">Gossypium barbadense</name>
    <name type="common">Sea Island cotton</name>
    <name type="synonym">Hibiscus barbadensis</name>
    <dbReference type="NCBI Taxonomy" id="3634"/>
    <lineage>
        <taxon>Eukaryota</taxon>
        <taxon>Viridiplantae</taxon>
        <taxon>Streptophyta</taxon>
        <taxon>Embryophyta</taxon>
        <taxon>Tracheophyta</taxon>
        <taxon>Spermatophyta</taxon>
        <taxon>Magnoliopsida</taxon>
        <taxon>eudicotyledons</taxon>
        <taxon>Gunneridae</taxon>
        <taxon>Pentapetalae</taxon>
        <taxon>rosids</taxon>
        <taxon>malvids</taxon>
        <taxon>Malvales</taxon>
        <taxon>Malvaceae</taxon>
        <taxon>Malvoideae</taxon>
        <taxon>Gossypium</taxon>
    </lineage>
</organism>
<protein>
    <recommendedName>
        <fullName evidence="3">Transposase MuDR plant domain-containing protein</fullName>
    </recommendedName>
</protein>
<accession>A0A2P5YKP2</accession>
<name>A0A2P5YKP2_GOSBA</name>